<dbReference type="Gene3D" id="3.40.50.300">
    <property type="entry name" value="P-loop containing nucleotide triphosphate hydrolases"/>
    <property type="match status" value="1"/>
</dbReference>
<reference evidence="3" key="1">
    <citation type="journal article" date="2019" name="Int. J. Syst. Evol. Microbiol.">
        <title>The Global Catalogue of Microorganisms (GCM) 10K type strain sequencing project: providing services to taxonomists for standard genome sequencing and annotation.</title>
        <authorList>
            <consortium name="The Broad Institute Genomics Platform"/>
            <consortium name="The Broad Institute Genome Sequencing Center for Infectious Disease"/>
            <person name="Wu L."/>
            <person name="Ma J."/>
        </authorList>
    </citation>
    <scope>NUCLEOTIDE SEQUENCE [LARGE SCALE GENOMIC DNA]</scope>
    <source>
        <strain evidence="3">CCUG 56108</strain>
    </source>
</reference>
<protein>
    <submittedName>
        <fullName evidence="2">Helicase-related protein</fullName>
    </submittedName>
</protein>
<evidence type="ECO:0000313" key="3">
    <source>
        <dbReference type="Proteomes" id="UP001597176"/>
    </source>
</evidence>
<gene>
    <name evidence="2" type="ORF">ACFQ4G_19490</name>
</gene>
<dbReference type="SUPFAM" id="SSF52540">
    <property type="entry name" value="P-loop containing nucleoside triphosphate hydrolases"/>
    <property type="match status" value="1"/>
</dbReference>
<sequence length="315" mass="35022">SAQRAHGPQGKTVGFASSWLHPRKSWGLRKTRRGSDGGFESVLDEHFWLRAQSLPEGAAGLAKDLESSLGLRAGSFSFHGIGGQPHKIPVRCHVAVPFGDAETEPAVKVEGGVAQTAPVRPDEIRRSFNTPFWPHVLATTSVGQEGLDFHPWCSHVVHWDLSSNPLDLEQREGRIQRYAGLAVRRRLSAMLRDEVLRDVTAADGSPWQCLQRHAERFGDTSGLRPWWVLEKAEISRHVFERPFGRDVARFAQLREQRMIYRLALGQPNQEDFIDVLSLGGEATRALLQPLVLDLSAMGLRSTTPTIGHLSSPNKE</sequence>
<dbReference type="EMBL" id="JBHTND010000037">
    <property type="protein sequence ID" value="MFD1303755.1"/>
    <property type="molecule type" value="Genomic_DNA"/>
</dbReference>
<evidence type="ECO:0000313" key="2">
    <source>
        <dbReference type="EMBL" id="MFD1303755.1"/>
    </source>
</evidence>
<name>A0ABW3X3P2_9HYPH</name>
<keyword evidence="2" id="KW-0378">Hydrolase</keyword>
<comment type="caution">
    <text evidence="2">The sequence shown here is derived from an EMBL/GenBank/DDBJ whole genome shotgun (WGS) entry which is preliminary data.</text>
</comment>
<keyword evidence="2" id="KW-0347">Helicase</keyword>
<dbReference type="InterPro" id="IPR027417">
    <property type="entry name" value="P-loop_NTPase"/>
</dbReference>
<dbReference type="Proteomes" id="UP001597176">
    <property type="component" value="Unassembled WGS sequence"/>
</dbReference>
<keyword evidence="2" id="KW-0067">ATP-binding</keyword>
<dbReference type="GO" id="GO:0004386">
    <property type="term" value="F:helicase activity"/>
    <property type="evidence" value="ECO:0007669"/>
    <property type="project" value="UniProtKB-KW"/>
</dbReference>
<keyword evidence="3" id="KW-1185">Reference proteome</keyword>
<organism evidence="2 3">
    <name type="scientific">Methylobacterium marchantiae</name>
    <dbReference type="NCBI Taxonomy" id="600331"/>
    <lineage>
        <taxon>Bacteria</taxon>
        <taxon>Pseudomonadati</taxon>
        <taxon>Pseudomonadota</taxon>
        <taxon>Alphaproteobacteria</taxon>
        <taxon>Hyphomicrobiales</taxon>
        <taxon>Methylobacteriaceae</taxon>
        <taxon>Methylobacterium</taxon>
    </lineage>
</organism>
<proteinExistence type="predicted"/>
<accession>A0ABW3X3P2</accession>
<keyword evidence="2" id="KW-0547">Nucleotide-binding</keyword>
<dbReference type="InterPro" id="IPR001650">
    <property type="entry name" value="Helicase_C-like"/>
</dbReference>
<dbReference type="RefSeq" id="WP_379040884.1">
    <property type="nucleotide sequence ID" value="NZ_JBHTND010000037.1"/>
</dbReference>
<dbReference type="Pfam" id="PF00271">
    <property type="entry name" value="Helicase_C"/>
    <property type="match status" value="1"/>
</dbReference>
<evidence type="ECO:0000259" key="1">
    <source>
        <dbReference type="Pfam" id="PF00271"/>
    </source>
</evidence>
<feature type="domain" description="Helicase C-terminal" evidence="1">
    <location>
        <begin position="123"/>
        <end position="178"/>
    </location>
</feature>
<feature type="non-terminal residue" evidence="2">
    <location>
        <position position="1"/>
    </location>
</feature>